<comment type="catalytic activity">
    <reaction evidence="1">
        <text>ATP + protein L-histidine = ADP + protein N-phospho-L-histidine.</text>
        <dbReference type="EC" id="2.7.13.3"/>
    </reaction>
</comment>
<keyword evidence="10" id="KW-0902">Two-component regulatory system</keyword>
<evidence type="ECO:0000256" key="8">
    <source>
        <dbReference type="ARBA" id="ARBA00022777"/>
    </source>
</evidence>
<dbReference type="Gene3D" id="1.10.287.130">
    <property type="match status" value="1"/>
</dbReference>
<keyword evidence="5" id="KW-0597">Phosphoprotein</keyword>
<dbReference type="EC" id="2.7.13.3" evidence="3"/>
<evidence type="ECO:0000313" key="15">
    <source>
        <dbReference type="EMBL" id="MBC5996208.1"/>
    </source>
</evidence>
<keyword evidence="4" id="KW-1003">Cell membrane</keyword>
<protein>
    <recommendedName>
        <fullName evidence="3">histidine kinase</fullName>
        <ecNumber evidence="3">2.7.13.3</ecNumber>
    </recommendedName>
</protein>
<evidence type="ECO:0000256" key="3">
    <source>
        <dbReference type="ARBA" id="ARBA00012438"/>
    </source>
</evidence>
<dbReference type="GO" id="GO:0016301">
    <property type="term" value="F:kinase activity"/>
    <property type="evidence" value="ECO:0007669"/>
    <property type="project" value="UniProtKB-KW"/>
</dbReference>
<comment type="caution">
    <text evidence="15">The sequence shown here is derived from an EMBL/GenBank/DDBJ whole genome shotgun (WGS) entry which is preliminary data.</text>
</comment>
<comment type="subcellular location">
    <subcellularLocation>
        <location evidence="2">Cell membrane</location>
        <topology evidence="2">Multi-pass membrane protein</topology>
    </subcellularLocation>
</comment>
<evidence type="ECO:0000313" key="16">
    <source>
        <dbReference type="Proteomes" id="UP000609849"/>
    </source>
</evidence>
<keyword evidence="13" id="KW-1133">Transmembrane helix</keyword>
<dbReference type="SUPFAM" id="SSF55874">
    <property type="entry name" value="ATPase domain of HSP90 chaperone/DNA topoisomerase II/histidine kinase"/>
    <property type="match status" value="1"/>
</dbReference>
<sequence length="354" mass="40974">MDINSRNVQDNKLLRNINKLKLARKLINIILLILIIGIMIFIENKKEGIIISLFLVMVLLIIKNLSNDFRDVLIFQEIFEISNTCEDIIDIFEKTNGNIEKSVLFGKSHKSILDNLYKVEKYIYSAIVKSKQNENMSNELVVEVSKNIKKPVNNIIKSVNELENNNSKVNYLEIIDNLENQSNTLKHNIEELFELSKVMTGNIEIEMQKIDVISLLKQSLVEYKDKMQDKSLNLKVNIDNSNMYIYADGQQMWRVFEILLDNIIYYSKEKTRVYVNLSKNDEEVNISLINISKEELNIDISTLLKSIRENNESNKMGLAIASNLISIQNGNLDITIDGDMFKVDIKFKLIDNIK</sequence>
<evidence type="ECO:0000256" key="6">
    <source>
        <dbReference type="ARBA" id="ARBA00022679"/>
    </source>
</evidence>
<keyword evidence="11 13" id="KW-0472">Membrane</keyword>
<accession>A0ABR7JMR4</accession>
<keyword evidence="6" id="KW-0808">Transferase</keyword>
<evidence type="ECO:0000256" key="13">
    <source>
        <dbReference type="SAM" id="Phobius"/>
    </source>
</evidence>
<reference evidence="15 16" key="1">
    <citation type="submission" date="2020-08" db="EMBL/GenBank/DDBJ databases">
        <authorList>
            <person name="Liu C."/>
            <person name="Sun Q."/>
        </authorList>
    </citation>
    <scope>NUCLEOTIDE SEQUENCE [LARGE SCALE GENOMIC DNA]</scope>
    <source>
        <strain evidence="15 16">NSJ-18</strain>
    </source>
</reference>
<name>A0ABR7JMR4_9FIRM</name>
<keyword evidence="12" id="KW-0175">Coiled coil</keyword>
<keyword evidence="16" id="KW-1185">Reference proteome</keyword>
<dbReference type="InterPro" id="IPR036890">
    <property type="entry name" value="HATPase_C_sf"/>
</dbReference>
<feature type="transmembrane region" description="Helical" evidence="13">
    <location>
        <begin position="22"/>
        <end position="42"/>
    </location>
</feature>
<feature type="transmembrane region" description="Helical" evidence="13">
    <location>
        <begin position="48"/>
        <end position="66"/>
    </location>
</feature>
<dbReference type="Gene3D" id="3.30.565.10">
    <property type="entry name" value="Histidine kinase-like ATPase, C-terminal domain"/>
    <property type="match status" value="1"/>
</dbReference>
<evidence type="ECO:0000259" key="14">
    <source>
        <dbReference type="PROSITE" id="PS50109"/>
    </source>
</evidence>
<feature type="domain" description="Histidine kinase" evidence="14">
    <location>
        <begin position="143"/>
        <end position="351"/>
    </location>
</feature>
<evidence type="ECO:0000256" key="9">
    <source>
        <dbReference type="ARBA" id="ARBA00022840"/>
    </source>
</evidence>
<evidence type="ECO:0000256" key="5">
    <source>
        <dbReference type="ARBA" id="ARBA00022553"/>
    </source>
</evidence>
<organism evidence="15 16">
    <name type="scientific">Romboutsia faecis</name>
    <dbReference type="NCBI Taxonomy" id="2764597"/>
    <lineage>
        <taxon>Bacteria</taxon>
        <taxon>Bacillati</taxon>
        <taxon>Bacillota</taxon>
        <taxon>Clostridia</taxon>
        <taxon>Peptostreptococcales</taxon>
        <taxon>Peptostreptococcaceae</taxon>
        <taxon>Romboutsia</taxon>
    </lineage>
</organism>
<proteinExistence type="predicted"/>
<evidence type="ECO:0000256" key="2">
    <source>
        <dbReference type="ARBA" id="ARBA00004651"/>
    </source>
</evidence>
<evidence type="ECO:0000256" key="10">
    <source>
        <dbReference type="ARBA" id="ARBA00023012"/>
    </source>
</evidence>
<dbReference type="InterPro" id="IPR050398">
    <property type="entry name" value="HssS/ArlS-like"/>
</dbReference>
<dbReference type="Proteomes" id="UP000609849">
    <property type="component" value="Unassembled WGS sequence"/>
</dbReference>
<keyword evidence="9" id="KW-0067">ATP-binding</keyword>
<keyword evidence="7" id="KW-0547">Nucleotide-binding</keyword>
<dbReference type="EMBL" id="JACRWE010000002">
    <property type="protein sequence ID" value="MBC5996208.1"/>
    <property type="molecule type" value="Genomic_DNA"/>
</dbReference>
<dbReference type="RefSeq" id="WP_153972151.1">
    <property type="nucleotide sequence ID" value="NZ_JACRWE010000002.1"/>
</dbReference>
<dbReference type="InterPro" id="IPR005467">
    <property type="entry name" value="His_kinase_dom"/>
</dbReference>
<gene>
    <name evidence="15" type="ORF">H8923_05490</name>
</gene>
<evidence type="ECO:0000256" key="7">
    <source>
        <dbReference type="ARBA" id="ARBA00022741"/>
    </source>
</evidence>
<evidence type="ECO:0000256" key="11">
    <source>
        <dbReference type="ARBA" id="ARBA00023136"/>
    </source>
</evidence>
<evidence type="ECO:0000256" key="1">
    <source>
        <dbReference type="ARBA" id="ARBA00000085"/>
    </source>
</evidence>
<feature type="coiled-coil region" evidence="12">
    <location>
        <begin position="168"/>
        <end position="195"/>
    </location>
</feature>
<dbReference type="PANTHER" id="PTHR45528">
    <property type="entry name" value="SENSOR HISTIDINE KINASE CPXA"/>
    <property type="match status" value="1"/>
</dbReference>
<keyword evidence="13" id="KW-0812">Transmembrane</keyword>
<evidence type="ECO:0000256" key="4">
    <source>
        <dbReference type="ARBA" id="ARBA00022475"/>
    </source>
</evidence>
<dbReference type="PROSITE" id="PS50109">
    <property type="entry name" value="HIS_KIN"/>
    <property type="match status" value="1"/>
</dbReference>
<evidence type="ECO:0000256" key="12">
    <source>
        <dbReference type="SAM" id="Coils"/>
    </source>
</evidence>
<dbReference type="PANTHER" id="PTHR45528:SF1">
    <property type="entry name" value="SENSOR HISTIDINE KINASE CPXA"/>
    <property type="match status" value="1"/>
</dbReference>
<keyword evidence="8 15" id="KW-0418">Kinase</keyword>